<reference evidence="3 4" key="1">
    <citation type="submission" date="2019-11" db="EMBL/GenBank/DDBJ databases">
        <title>Escherichia alba sp. nov. isolated from the gut of plastic-eating superworms Zophobas atratus.</title>
        <authorList>
            <person name="Yang Y."/>
        </authorList>
    </citation>
    <scope>NUCLEOTIDE SEQUENCE [LARGE SCALE GENOMIC DNA]</scope>
    <source>
        <strain evidence="4">BIT-B35</strain>
    </source>
</reference>
<proteinExistence type="predicted"/>
<dbReference type="RefSeq" id="WP_155109473.1">
    <property type="nucleotide sequence ID" value="NZ_WMJZ01000026.1"/>
</dbReference>
<dbReference type="EMBL" id="WMJZ01000026">
    <property type="protein sequence ID" value="MTH47950.1"/>
    <property type="molecule type" value="Genomic_DNA"/>
</dbReference>
<organism evidence="3 4">
    <name type="scientific">Intestinirhabdus alba</name>
    <dbReference type="NCBI Taxonomy" id="2899544"/>
    <lineage>
        <taxon>Bacteria</taxon>
        <taxon>Pseudomonadati</taxon>
        <taxon>Pseudomonadota</taxon>
        <taxon>Gammaproteobacteria</taxon>
        <taxon>Enterobacterales</taxon>
        <taxon>Enterobacteriaceae</taxon>
        <taxon>Intestinirhabdus</taxon>
    </lineage>
</organism>
<evidence type="ECO:0000256" key="1">
    <source>
        <dbReference type="PROSITE-ProRule" id="PRU00325"/>
    </source>
</evidence>
<dbReference type="GO" id="GO:0008270">
    <property type="term" value="F:zinc ion binding"/>
    <property type="evidence" value="ECO:0007669"/>
    <property type="project" value="UniProtKB-KW"/>
</dbReference>
<feature type="domain" description="SWIM-type" evidence="2">
    <location>
        <begin position="56"/>
        <end position="90"/>
    </location>
</feature>
<feature type="domain" description="SWIM-type" evidence="2">
    <location>
        <begin position="156"/>
        <end position="190"/>
    </location>
</feature>
<keyword evidence="4" id="KW-1185">Reference proteome</keyword>
<dbReference type="Proteomes" id="UP000477739">
    <property type="component" value="Unassembled WGS sequence"/>
</dbReference>
<protein>
    <recommendedName>
        <fullName evidence="2">SWIM-type domain-containing protein</fullName>
    </recommendedName>
</protein>
<evidence type="ECO:0000313" key="4">
    <source>
        <dbReference type="Proteomes" id="UP000477739"/>
    </source>
</evidence>
<dbReference type="OrthoDB" id="242553at2"/>
<keyword evidence="1" id="KW-0862">Zinc</keyword>
<evidence type="ECO:0000259" key="2">
    <source>
        <dbReference type="PROSITE" id="PS50966"/>
    </source>
</evidence>
<evidence type="ECO:0000313" key="3">
    <source>
        <dbReference type="EMBL" id="MTH47950.1"/>
    </source>
</evidence>
<dbReference type="AlphaFoldDB" id="A0A6L6ISG9"/>
<keyword evidence="1" id="KW-0863">Zinc-finger</keyword>
<comment type="caution">
    <text evidence="3">The sequence shown here is derived from an EMBL/GenBank/DDBJ whole genome shotgun (WGS) entry which is preliminary data.</text>
</comment>
<accession>A0A6L6ISG9</accession>
<dbReference type="PROSITE" id="PS50966">
    <property type="entry name" value="ZF_SWIM"/>
    <property type="match status" value="2"/>
</dbReference>
<name>A0A6L6ISG9_9ENTR</name>
<sequence length="670" mass="73280">MKLLRPELLELTGQALIALSNAGFVKRSLKELDSGNIPQLAQEENGTLTAAFSDGTRTRLAPRQALKEASCTCSASGMCRHRVMLVLSYQRAHAGGAPDDAAPGQEARWRPGDWLSELASLPGETRRRAQQLADKGLAIVLSCPPGGPPSAKLPMSDVRFYSRASMHFARCDCVAGSLCEHVALAVQAFAEAEQQQPGFTHLVWQTRSQKVAARGGPFDTAEGEACRQSVEQLSRLLWQEGISQPLIRFDAAFTRALRAAQGADWRWVTGTLTQLRHGVEAFQQRASHYPPLLQLLAGLESRLTSAGRMAQLADAGETPPLPWRAVVGLGVAGEASLDRLRLVSLGMRCWQDRQQYGLRIWFSDPDTGNILHLTRGWPLAEQAQSPAWTRRLFTFQAGSLAGGKIISRAARRRADGELALETRHRLSSCVPLTPDAWRQLPAPLRQPGVAALRDYLRQRPPACVRPLDQVDNLFILPVDGVIVQGWDAARQRLEARVYSGEGENNILPLSLAASASAPWAIERMAALLEQSDDPLVMVSGLVSASHGQLTLEPLVMMTATRAWVLDAEPQAVGPLPAALPSPQPDEASRCLGRCRALLIHILHNGLRYQQHAFFQDAQTLAADLAEYGFTHLARLLRQLHEKRADLPISTLNTLALLYLQLENRVPGAPV</sequence>
<keyword evidence="1" id="KW-0479">Metal-binding</keyword>
<gene>
    <name evidence="3" type="ORF">GJV78_17075</name>
</gene>
<dbReference type="InterPro" id="IPR007527">
    <property type="entry name" value="Znf_SWIM"/>
</dbReference>